<dbReference type="EMBL" id="JAFNEN010000058">
    <property type="protein sequence ID" value="KAG8197236.1"/>
    <property type="molecule type" value="Genomic_DNA"/>
</dbReference>
<protein>
    <recommendedName>
        <fullName evidence="4">Protein SSUH2 homolog</fullName>
    </recommendedName>
</protein>
<dbReference type="AlphaFoldDB" id="A0AAV6VND3"/>
<comment type="caution">
    <text evidence="2">The sequence shown here is derived from an EMBL/GenBank/DDBJ whole genome shotgun (WGS) entry which is preliminary data.</text>
</comment>
<dbReference type="InterPro" id="IPR036410">
    <property type="entry name" value="HSP_DnaJ_Cys-rich_dom_sf"/>
</dbReference>
<sequence length="357" mass="41251">MSDSKPPPYEASLAAAAVTSSAPSINKGFEPDEGISNPPTAPPYDATPVERPPFISFGTLTDQELRDACFEYIDDKCCYGSRFIKDMTLIDIYASYTFHYKLETFCERRESKWTSTAYYGQRIDGPENGPVPSVWDMRVREPTKFKNDRTYEEFPHTATVKRCSTCDGDGRVRCSSCYGDGWKECYMCDGRGRDREDDRCSSCDGRGKKECSRCDGRGRVDCSPCNGHGKLKHYRELIVTWSNYVDDFVSDTMKLPKELIKEVNGKRVFREQNNQVFPFYHIPDAKVNEASSRLIQKSKTSHNQEQILEQRQTVWAVPLTRAKYLWKRWQDEFYVYGLEKKVYFEHYPQQCCCCTCC</sequence>
<dbReference type="PANTHER" id="PTHR48465:SF1">
    <property type="entry name" value="PROTEIN SSUH2 HOMOLOG"/>
    <property type="match status" value="1"/>
</dbReference>
<evidence type="ECO:0000313" key="3">
    <source>
        <dbReference type="Proteomes" id="UP000827092"/>
    </source>
</evidence>
<keyword evidence="3" id="KW-1185">Reference proteome</keyword>
<dbReference type="SUPFAM" id="SSF57938">
    <property type="entry name" value="DnaJ/Hsp40 cysteine-rich domain"/>
    <property type="match status" value="1"/>
</dbReference>
<reference evidence="2 3" key="1">
    <citation type="journal article" date="2022" name="Nat. Ecol. Evol.">
        <title>A masculinizing supergene underlies an exaggerated male reproductive morph in a spider.</title>
        <authorList>
            <person name="Hendrickx F."/>
            <person name="De Corte Z."/>
            <person name="Sonet G."/>
            <person name="Van Belleghem S.M."/>
            <person name="Kostlbacher S."/>
            <person name="Vangestel C."/>
        </authorList>
    </citation>
    <scope>NUCLEOTIDE SEQUENCE [LARGE SCALE GENOMIC DNA]</scope>
    <source>
        <strain evidence="2">W744_W776</strain>
    </source>
</reference>
<name>A0AAV6VND3_9ARAC</name>
<dbReference type="PANTHER" id="PTHR48465">
    <property type="entry name" value="PROTEIN SSUH2 HOMOLOG"/>
    <property type="match status" value="1"/>
</dbReference>
<organism evidence="2 3">
    <name type="scientific">Oedothorax gibbosus</name>
    <dbReference type="NCBI Taxonomy" id="931172"/>
    <lineage>
        <taxon>Eukaryota</taxon>
        <taxon>Metazoa</taxon>
        <taxon>Ecdysozoa</taxon>
        <taxon>Arthropoda</taxon>
        <taxon>Chelicerata</taxon>
        <taxon>Arachnida</taxon>
        <taxon>Araneae</taxon>
        <taxon>Araneomorphae</taxon>
        <taxon>Entelegynae</taxon>
        <taxon>Araneoidea</taxon>
        <taxon>Linyphiidae</taxon>
        <taxon>Erigoninae</taxon>
        <taxon>Oedothorax</taxon>
    </lineage>
</organism>
<evidence type="ECO:0000256" key="1">
    <source>
        <dbReference type="SAM" id="MobiDB-lite"/>
    </source>
</evidence>
<evidence type="ECO:0000313" key="2">
    <source>
        <dbReference type="EMBL" id="KAG8197236.1"/>
    </source>
</evidence>
<dbReference type="Proteomes" id="UP000827092">
    <property type="component" value="Unassembled WGS sequence"/>
</dbReference>
<feature type="region of interest" description="Disordered" evidence="1">
    <location>
        <begin position="19"/>
        <end position="48"/>
    </location>
</feature>
<accession>A0AAV6VND3</accession>
<evidence type="ECO:0008006" key="4">
    <source>
        <dbReference type="Google" id="ProtNLM"/>
    </source>
</evidence>
<proteinExistence type="predicted"/>
<gene>
    <name evidence="2" type="ORF">JTE90_011388</name>
</gene>
<dbReference type="InterPro" id="IPR052789">
    <property type="entry name" value="SSUH2_homolog"/>
</dbReference>